<dbReference type="EMBL" id="JABVXQ010000010">
    <property type="protein sequence ID" value="KAF6088475.1"/>
    <property type="molecule type" value="Genomic_DNA"/>
</dbReference>
<evidence type="ECO:0000313" key="1">
    <source>
        <dbReference type="EMBL" id="KAF6088475.1"/>
    </source>
</evidence>
<proteinExistence type="predicted"/>
<evidence type="ECO:0000313" key="2">
    <source>
        <dbReference type="Proteomes" id="UP000664940"/>
    </source>
</evidence>
<sequence>MLGAGGSLSVTFLLQGGRSPSKLLCVLWSPRHSALPVLSQHLARHVVGPGTGCQVKEDSRLFHLTQQIRCPGLWQWAEPKEIPAPNSCQHRRQQIASLVGEEVWLVLRAPLSAVRVELAPASLVLSHRSQRAPAAQPCRLVFPPPPPDTYRLPHRHSLTP</sequence>
<reference evidence="1 2" key="1">
    <citation type="journal article" date="2020" name="Nature">
        <title>Six reference-quality genomes reveal evolution of bat adaptations.</title>
        <authorList>
            <person name="Jebb D."/>
            <person name="Huang Z."/>
            <person name="Pippel M."/>
            <person name="Hughes G.M."/>
            <person name="Lavrichenko K."/>
            <person name="Devanna P."/>
            <person name="Winkler S."/>
            <person name="Jermiin L.S."/>
            <person name="Skirmuntt E.C."/>
            <person name="Katzourakis A."/>
            <person name="Burkitt-Gray L."/>
            <person name="Ray D.A."/>
            <person name="Sullivan K.A.M."/>
            <person name="Roscito J.G."/>
            <person name="Kirilenko B.M."/>
            <person name="Davalos L.M."/>
            <person name="Corthals A.P."/>
            <person name="Power M.L."/>
            <person name="Jones G."/>
            <person name="Ransome R.D."/>
            <person name="Dechmann D.K.N."/>
            <person name="Locatelli A.G."/>
            <person name="Puechmaille S.J."/>
            <person name="Fedrigo O."/>
            <person name="Jarvis E.D."/>
            <person name="Hiller M."/>
            <person name="Vernes S.C."/>
            <person name="Myers E.W."/>
            <person name="Teeling E.C."/>
        </authorList>
    </citation>
    <scope>NUCLEOTIDE SEQUENCE [LARGE SCALE GENOMIC DNA]</scope>
    <source>
        <strain evidence="1">Bat1K_MPI-CBG_1</strain>
    </source>
</reference>
<gene>
    <name evidence="1" type="ORF">HJG60_008300</name>
</gene>
<accession>A0A833ZB48</accession>
<name>A0A833ZB48_9CHIR</name>
<dbReference type="AlphaFoldDB" id="A0A833ZB48"/>
<protein>
    <submittedName>
        <fullName evidence="1">Uncharacterized protein</fullName>
    </submittedName>
</protein>
<comment type="caution">
    <text evidence="1">The sequence shown here is derived from an EMBL/GenBank/DDBJ whole genome shotgun (WGS) entry which is preliminary data.</text>
</comment>
<organism evidence="1 2">
    <name type="scientific">Phyllostomus discolor</name>
    <name type="common">pale spear-nosed bat</name>
    <dbReference type="NCBI Taxonomy" id="89673"/>
    <lineage>
        <taxon>Eukaryota</taxon>
        <taxon>Metazoa</taxon>
        <taxon>Chordata</taxon>
        <taxon>Craniata</taxon>
        <taxon>Vertebrata</taxon>
        <taxon>Euteleostomi</taxon>
        <taxon>Mammalia</taxon>
        <taxon>Eutheria</taxon>
        <taxon>Laurasiatheria</taxon>
        <taxon>Chiroptera</taxon>
        <taxon>Yangochiroptera</taxon>
        <taxon>Phyllostomidae</taxon>
        <taxon>Phyllostominae</taxon>
        <taxon>Phyllostomus</taxon>
    </lineage>
</organism>
<dbReference type="Proteomes" id="UP000664940">
    <property type="component" value="Unassembled WGS sequence"/>
</dbReference>